<dbReference type="Proteomes" id="UP000188602">
    <property type="component" value="Unassembled WGS sequence"/>
</dbReference>
<name>A0A1V3JSE5_9PAST</name>
<dbReference type="OrthoDB" id="5689466at2"/>
<reference evidence="1 2" key="1">
    <citation type="submission" date="2016-10" db="EMBL/GenBank/DDBJ databases">
        <title>Rodentibacter gen. nov. and new species.</title>
        <authorList>
            <person name="Christensen H."/>
        </authorList>
    </citation>
    <scope>NUCLEOTIDE SEQUENCE [LARGE SCALE GENOMIC DNA]</scope>
    <source>
        <strain evidence="1 2">Ac151</strain>
    </source>
</reference>
<dbReference type="RefSeq" id="WP_077423102.1">
    <property type="nucleotide sequence ID" value="NZ_MLHQ01000008.1"/>
</dbReference>
<dbReference type="EMBL" id="MLHQ01000008">
    <property type="protein sequence ID" value="OOF59720.1"/>
    <property type="molecule type" value="Genomic_DNA"/>
</dbReference>
<organism evidence="1 2">
    <name type="scientific">Rodentibacter myodis</name>
    <dbReference type="NCBI Taxonomy" id="1907939"/>
    <lineage>
        <taxon>Bacteria</taxon>
        <taxon>Pseudomonadati</taxon>
        <taxon>Pseudomonadota</taxon>
        <taxon>Gammaproteobacteria</taxon>
        <taxon>Pasteurellales</taxon>
        <taxon>Pasteurellaceae</taxon>
        <taxon>Rodentibacter</taxon>
    </lineage>
</organism>
<comment type="caution">
    <text evidence="1">The sequence shown here is derived from an EMBL/GenBank/DDBJ whole genome shotgun (WGS) entry which is preliminary data.</text>
</comment>
<dbReference type="AlphaFoldDB" id="A0A1V3JSE5"/>
<accession>A0A1V3JSE5</accession>
<gene>
    <name evidence="1" type="ORF">BKL49_02720</name>
</gene>
<protein>
    <submittedName>
        <fullName evidence="1">Uncharacterized protein</fullName>
    </submittedName>
</protein>
<sequence length="126" mass="14434">MVAITAVSSKKKVRLNFEVSELRKKQIKTYTSLKGISIKDFFDEFLNSKFGVEQETIPENKGDLIGIHSLTPEEQLFFSNEEKYWDSHPQSKQAMSIEELENVAQQVINGGELSELLGMKNMIEYD</sequence>
<evidence type="ECO:0000313" key="2">
    <source>
        <dbReference type="Proteomes" id="UP000188602"/>
    </source>
</evidence>
<proteinExistence type="predicted"/>
<dbReference type="STRING" id="1907939.BKL49_02720"/>
<evidence type="ECO:0000313" key="1">
    <source>
        <dbReference type="EMBL" id="OOF59720.1"/>
    </source>
</evidence>
<keyword evidence="2" id="KW-1185">Reference proteome</keyword>